<dbReference type="EMBL" id="PNBA02000016">
    <property type="protein sequence ID" value="KAG6395867.1"/>
    <property type="molecule type" value="Genomic_DNA"/>
</dbReference>
<keyword evidence="3" id="KW-1185">Reference proteome</keyword>
<evidence type="ECO:0000256" key="1">
    <source>
        <dbReference type="SAM" id="MobiDB-lite"/>
    </source>
</evidence>
<reference evidence="2" key="1">
    <citation type="submission" date="2018-01" db="EMBL/GenBank/DDBJ databases">
        <authorList>
            <person name="Mao J.F."/>
        </authorList>
    </citation>
    <scope>NUCLEOTIDE SEQUENCE</scope>
    <source>
        <strain evidence="2">Huo1</strain>
        <tissue evidence="2">Leaf</tissue>
    </source>
</reference>
<sequence>MAGGKCNLERGGSGSGGRGGRWHNQNKPNRYRGAPKHGSPGSDKPAPATAGRRCCSAPDQPPPQHGNEVLIRVRGCGLGEFCWSISVQWWGRLLISLSYSLGE</sequence>
<evidence type="ECO:0000313" key="3">
    <source>
        <dbReference type="Proteomes" id="UP000298416"/>
    </source>
</evidence>
<protein>
    <submittedName>
        <fullName evidence="2">Uncharacterized protein</fullName>
    </submittedName>
</protein>
<gene>
    <name evidence="2" type="ORF">SASPL_141998</name>
</gene>
<dbReference type="AlphaFoldDB" id="A0A8X8Z933"/>
<proteinExistence type="predicted"/>
<reference evidence="2" key="2">
    <citation type="submission" date="2020-08" db="EMBL/GenBank/DDBJ databases">
        <title>Plant Genome Project.</title>
        <authorList>
            <person name="Zhang R.-G."/>
        </authorList>
    </citation>
    <scope>NUCLEOTIDE SEQUENCE</scope>
    <source>
        <strain evidence="2">Huo1</strain>
        <tissue evidence="2">Leaf</tissue>
    </source>
</reference>
<evidence type="ECO:0000313" key="2">
    <source>
        <dbReference type="EMBL" id="KAG6395867.1"/>
    </source>
</evidence>
<name>A0A8X8Z933_SALSN</name>
<comment type="caution">
    <text evidence="2">The sequence shown here is derived from an EMBL/GenBank/DDBJ whole genome shotgun (WGS) entry which is preliminary data.</text>
</comment>
<dbReference type="Proteomes" id="UP000298416">
    <property type="component" value="Unassembled WGS sequence"/>
</dbReference>
<organism evidence="2">
    <name type="scientific">Salvia splendens</name>
    <name type="common">Scarlet sage</name>
    <dbReference type="NCBI Taxonomy" id="180675"/>
    <lineage>
        <taxon>Eukaryota</taxon>
        <taxon>Viridiplantae</taxon>
        <taxon>Streptophyta</taxon>
        <taxon>Embryophyta</taxon>
        <taxon>Tracheophyta</taxon>
        <taxon>Spermatophyta</taxon>
        <taxon>Magnoliopsida</taxon>
        <taxon>eudicotyledons</taxon>
        <taxon>Gunneridae</taxon>
        <taxon>Pentapetalae</taxon>
        <taxon>asterids</taxon>
        <taxon>lamiids</taxon>
        <taxon>Lamiales</taxon>
        <taxon>Lamiaceae</taxon>
        <taxon>Nepetoideae</taxon>
        <taxon>Mentheae</taxon>
        <taxon>Salviinae</taxon>
        <taxon>Salvia</taxon>
        <taxon>Salvia subgen. Calosphace</taxon>
        <taxon>core Calosphace</taxon>
    </lineage>
</organism>
<feature type="region of interest" description="Disordered" evidence="1">
    <location>
        <begin position="1"/>
        <end position="66"/>
    </location>
</feature>
<accession>A0A8X8Z933</accession>